<dbReference type="EMBL" id="QFPO01000005">
    <property type="protein sequence ID" value="PZQ16393.1"/>
    <property type="molecule type" value="Genomic_DNA"/>
</dbReference>
<dbReference type="SUPFAM" id="SSF74653">
    <property type="entry name" value="TolA/TonB C-terminal domain"/>
    <property type="match status" value="1"/>
</dbReference>
<feature type="region of interest" description="Disordered" evidence="1">
    <location>
        <begin position="1"/>
        <end position="26"/>
    </location>
</feature>
<feature type="region of interest" description="Disordered" evidence="1">
    <location>
        <begin position="165"/>
        <end position="186"/>
    </location>
</feature>
<evidence type="ECO:0000313" key="2">
    <source>
        <dbReference type="EMBL" id="PZQ16393.1"/>
    </source>
</evidence>
<dbReference type="AlphaFoldDB" id="A0A2W5MFV2"/>
<gene>
    <name evidence="2" type="ORF">DI564_07090</name>
</gene>
<dbReference type="Gene3D" id="3.30.2420.10">
    <property type="entry name" value="TonB"/>
    <property type="match status" value="1"/>
</dbReference>
<feature type="compositionally biased region" description="Low complexity" evidence="1">
    <location>
        <begin position="171"/>
        <end position="186"/>
    </location>
</feature>
<reference evidence="2 3" key="1">
    <citation type="submission" date="2017-08" db="EMBL/GenBank/DDBJ databases">
        <title>Infants hospitalized years apart are colonized by the same room-sourced microbial strains.</title>
        <authorList>
            <person name="Brooks B."/>
            <person name="Olm M.R."/>
            <person name="Firek B.A."/>
            <person name="Baker R."/>
            <person name="Thomas B.C."/>
            <person name="Morowitz M.J."/>
            <person name="Banfield J.F."/>
        </authorList>
    </citation>
    <scope>NUCLEOTIDE SEQUENCE [LARGE SCALE GENOMIC DNA]</scope>
    <source>
        <strain evidence="2">S2_005_003_R2_42</strain>
    </source>
</reference>
<sequence length="186" mass="19911">MSLAACRSVPTQAPPPPPPSGEVDAQPLVAASADRYEVAEGATYAQPQASADNALPLYPPDLLAQRLAPRIVRVRLIVDAQGRVDEVRPLDADPAGDAFLDAVRAACAGWRFSPLAETRAVERRRRLPDGDIEIEYLPETRTLPFHLDYRFAFRQVDGRPVVDAGTAADGAEAPSAPPAVAAPDLR</sequence>
<comment type="caution">
    <text evidence="2">The sequence shown here is derived from an EMBL/GenBank/DDBJ whole genome shotgun (WGS) entry which is preliminary data.</text>
</comment>
<organism evidence="2 3">
    <name type="scientific">Rhodanobacter denitrificans</name>
    <dbReference type="NCBI Taxonomy" id="666685"/>
    <lineage>
        <taxon>Bacteria</taxon>
        <taxon>Pseudomonadati</taxon>
        <taxon>Pseudomonadota</taxon>
        <taxon>Gammaproteobacteria</taxon>
        <taxon>Lysobacterales</taxon>
        <taxon>Rhodanobacteraceae</taxon>
        <taxon>Rhodanobacter</taxon>
    </lineage>
</organism>
<proteinExistence type="predicted"/>
<evidence type="ECO:0000313" key="3">
    <source>
        <dbReference type="Proteomes" id="UP000249046"/>
    </source>
</evidence>
<protein>
    <recommendedName>
        <fullName evidence="4">TonB C-terminal domain-containing protein</fullName>
    </recommendedName>
</protein>
<accession>A0A2W5MFV2</accession>
<name>A0A2W5MFV2_9GAMM</name>
<evidence type="ECO:0000256" key="1">
    <source>
        <dbReference type="SAM" id="MobiDB-lite"/>
    </source>
</evidence>
<dbReference type="Proteomes" id="UP000249046">
    <property type="component" value="Unassembled WGS sequence"/>
</dbReference>
<evidence type="ECO:0008006" key="4">
    <source>
        <dbReference type="Google" id="ProtNLM"/>
    </source>
</evidence>